<proteinExistence type="predicted"/>
<organism evidence="1 2">
    <name type="scientific">Phlebia brevispora</name>
    <dbReference type="NCBI Taxonomy" id="194682"/>
    <lineage>
        <taxon>Eukaryota</taxon>
        <taxon>Fungi</taxon>
        <taxon>Dikarya</taxon>
        <taxon>Basidiomycota</taxon>
        <taxon>Agaricomycotina</taxon>
        <taxon>Agaricomycetes</taxon>
        <taxon>Polyporales</taxon>
        <taxon>Meruliaceae</taxon>
        <taxon>Phlebia</taxon>
    </lineage>
</organism>
<evidence type="ECO:0000313" key="1">
    <source>
        <dbReference type="EMBL" id="KAJ3556519.1"/>
    </source>
</evidence>
<reference evidence="1" key="1">
    <citation type="submission" date="2022-07" db="EMBL/GenBank/DDBJ databases">
        <title>Genome Sequence of Phlebia brevispora.</title>
        <authorList>
            <person name="Buettner E."/>
        </authorList>
    </citation>
    <scope>NUCLEOTIDE SEQUENCE</scope>
    <source>
        <strain evidence="1">MPL23</strain>
    </source>
</reference>
<evidence type="ECO:0000313" key="2">
    <source>
        <dbReference type="Proteomes" id="UP001148662"/>
    </source>
</evidence>
<accession>A0ACC1T9V9</accession>
<dbReference type="Proteomes" id="UP001148662">
    <property type="component" value="Unassembled WGS sequence"/>
</dbReference>
<comment type="caution">
    <text evidence="1">The sequence shown here is derived from an EMBL/GenBank/DDBJ whole genome shotgun (WGS) entry which is preliminary data.</text>
</comment>
<keyword evidence="2" id="KW-1185">Reference proteome</keyword>
<name>A0ACC1T9V9_9APHY</name>
<protein>
    <submittedName>
        <fullName evidence="1">Uncharacterized protein</fullName>
    </submittedName>
</protein>
<dbReference type="EMBL" id="JANHOG010000234">
    <property type="protein sequence ID" value="KAJ3556519.1"/>
    <property type="molecule type" value="Genomic_DNA"/>
</dbReference>
<gene>
    <name evidence="1" type="ORF">NM688_g1984</name>
</gene>
<sequence length="877" mass="98931">MHFSSFKRGPPKGYIHAIEQRWHQVECLLGTIMASPRANSIMTDLRQDPFAREVLDRVDTGPYGPAGRARQPTGAPPDSAGFYNTIMTQSQQPISYDDRRSKRQSRLSRELVSSQDTTVPAIPTAEWQDQLYRRLSSHLGSGLESPMTTYSSPSDPTRFASWSSSGSTSPMVAIPTSLPGMSGEPSRRRRRLDAPYVPSDLQQEAQMYEQTDYEEEYDDAVSALGHLSVDENREIRYHGRSAGLHLLAKSDRTDDSQQKENGIWKFHMPRIESADECLSYEQVNERVQLPDVQTQDQLIGLYFTYVHPTVDAPRSSTQREPMQQVTKLLLLSMFAFAARYLPPSSTSREPTSAPTNWLLQAGMEYASDARRLLNTVYEDSRPSVCQALLLLGLREYGIGCMAQGWLYTGMGCRMAIDLGMNREADGWKDSRGNELFSAVEKQTRKQLWWSCCIADKLSSVWLGRPVMYRKGDFDTPEPGIDLNGDELWRPYPPDALGQDFTPISANVMLAFQGQCKLSFLTSEIMTRVYPVKWSSESRRRDHLDDLENSLHNWLIDLPEPIQYHENGKRPIPPPHVLVLHIEYYSAVLLLHRAFLPDWDGDMKFNPGHIHDPAALKSFDICQSAATRISSMISTFDEVYGLDKAPPLLTIYLQSAGIMHVVTLNQRPRDTQASIGLLQCIDAAEQMSEVWPAAIRIRNLLKGAKVQLDDYTAQSRASGRPKRRVEEALGSDRNSDLLQQQMYGDPAMQPSASYDVMHSQQAPYALHYNPAMQLPPASTVPYLPGSEWWPQLIGPAAGQGLPQQGYNYPPASAGTHLSGLPQSLFTFDQEQLSSDFMPRCPPRRSWYRLLHISLTVILVSSLICLFLTYLVDTYLLYQ</sequence>